<dbReference type="Proteomes" id="UP000800092">
    <property type="component" value="Unassembled WGS sequence"/>
</dbReference>
<dbReference type="EMBL" id="ML991774">
    <property type="protein sequence ID" value="KAF2239019.1"/>
    <property type="molecule type" value="Genomic_DNA"/>
</dbReference>
<gene>
    <name evidence="2" type="ORF">EV356DRAFT_504380</name>
</gene>
<keyword evidence="3" id="KW-1185">Reference proteome</keyword>
<proteinExistence type="predicted"/>
<evidence type="ECO:0000313" key="2">
    <source>
        <dbReference type="EMBL" id="KAF2239019.1"/>
    </source>
</evidence>
<organism evidence="2 3">
    <name type="scientific">Viridothelium virens</name>
    <name type="common">Speckled blister lichen</name>
    <name type="synonym">Trypethelium virens</name>
    <dbReference type="NCBI Taxonomy" id="1048519"/>
    <lineage>
        <taxon>Eukaryota</taxon>
        <taxon>Fungi</taxon>
        <taxon>Dikarya</taxon>
        <taxon>Ascomycota</taxon>
        <taxon>Pezizomycotina</taxon>
        <taxon>Dothideomycetes</taxon>
        <taxon>Dothideomycetes incertae sedis</taxon>
        <taxon>Trypetheliales</taxon>
        <taxon>Trypetheliaceae</taxon>
        <taxon>Viridothelium</taxon>
    </lineage>
</organism>
<name>A0A6A6HME6_VIRVR</name>
<evidence type="ECO:0000256" key="1">
    <source>
        <dbReference type="SAM" id="SignalP"/>
    </source>
</evidence>
<feature type="chain" id="PRO_5025347760" evidence="1">
    <location>
        <begin position="21"/>
        <end position="81"/>
    </location>
</feature>
<sequence length="81" mass="8858">MGLVHLGTFFASLALPLVSPIDHYRFDAASVVGDIRTFGIKNGANQHTHGGTVDEGRSFGFLQFQSRYSRADTVSRTSKEL</sequence>
<dbReference type="AlphaFoldDB" id="A0A6A6HME6"/>
<protein>
    <submittedName>
        <fullName evidence="2">Uncharacterized protein</fullName>
    </submittedName>
</protein>
<feature type="non-terminal residue" evidence="2">
    <location>
        <position position="81"/>
    </location>
</feature>
<reference evidence="2" key="1">
    <citation type="journal article" date="2020" name="Stud. Mycol.">
        <title>101 Dothideomycetes genomes: a test case for predicting lifestyles and emergence of pathogens.</title>
        <authorList>
            <person name="Haridas S."/>
            <person name="Albert R."/>
            <person name="Binder M."/>
            <person name="Bloem J."/>
            <person name="Labutti K."/>
            <person name="Salamov A."/>
            <person name="Andreopoulos B."/>
            <person name="Baker S."/>
            <person name="Barry K."/>
            <person name="Bills G."/>
            <person name="Bluhm B."/>
            <person name="Cannon C."/>
            <person name="Castanera R."/>
            <person name="Culley D."/>
            <person name="Daum C."/>
            <person name="Ezra D."/>
            <person name="Gonzalez J."/>
            <person name="Henrissat B."/>
            <person name="Kuo A."/>
            <person name="Liang C."/>
            <person name="Lipzen A."/>
            <person name="Lutzoni F."/>
            <person name="Magnuson J."/>
            <person name="Mondo S."/>
            <person name="Nolan M."/>
            <person name="Ohm R."/>
            <person name="Pangilinan J."/>
            <person name="Park H.-J."/>
            <person name="Ramirez L."/>
            <person name="Alfaro M."/>
            <person name="Sun H."/>
            <person name="Tritt A."/>
            <person name="Yoshinaga Y."/>
            <person name="Zwiers L.-H."/>
            <person name="Turgeon B."/>
            <person name="Goodwin S."/>
            <person name="Spatafora J."/>
            <person name="Crous P."/>
            <person name="Grigoriev I."/>
        </authorList>
    </citation>
    <scope>NUCLEOTIDE SEQUENCE</scope>
    <source>
        <strain evidence="2">Tuck. ex Michener</strain>
    </source>
</reference>
<keyword evidence="1" id="KW-0732">Signal</keyword>
<feature type="signal peptide" evidence="1">
    <location>
        <begin position="1"/>
        <end position="20"/>
    </location>
</feature>
<evidence type="ECO:0000313" key="3">
    <source>
        <dbReference type="Proteomes" id="UP000800092"/>
    </source>
</evidence>
<accession>A0A6A6HME6</accession>